<feature type="domain" description="EGF-like" evidence="19">
    <location>
        <begin position="1"/>
        <end position="25"/>
    </location>
</feature>
<dbReference type="PROSITE" id="PS00010">
    <property type="entry name" value="ASX_HYDROXYL"/>
    <property type="match status" value="8"/>
</dbReference>
<keyword evidence="16" id="KW-0325">Glycoprotein</keyword>
<dbReference type="SMART" id="SM00179">
    <property type="entry name" value="EGF_CA"/>
    <property type="match status" value="11"/>
</dbReference>
<dbReference type="PANTHER" id="PTHR24049">
    <property type="entry name" value="CRUMBS FAMILY MEMBER"/>
    <property type="match status" value="1"/>
</dbReference>
<dbReference type="GO" id="GO:0005509">
    <property type="term" value="F:calcium ion binding"/>
    <property type="evidence" value="ECO:0007669"/>
    <property type="project" value="InterPro"/>
</dbReference>
<dbReference type="FunFam" id="2.10.25.10:FF:000142">
    <property type="entry name" value="Crumbs cell polarity complex component 2"/>
    <property type="match status" value="1"/>
</dbReference>
<evidence type="ECO:0008006" key="23">
    <source>
        <dbReference type="Google" id="ProtNLM"/>
    </source>
</evidence>
<dbReference type="EMBL" id="OU893338">
    <property type="protein sequence ID" value="CAG9795221.1"/>
    <property type="molecule type" value="Genomic_DNA"/>
</dbReference>
<dbReference type="CDD" id="cd00054">
    <property type="entry name" value="EGF_CA"/>
    <property type="match status" value="9"/>
</dbReference>
<dbReference type="InterPro" id="IPR001881">
    <property type="entry name" value="EGF-like_Ca-bd_dom"/>
</dbReference>
<feature type="domain" description="EGF-like" evidence="19">
    <location>
        <begin position="411"/>
        <end position="447"/>
    </location>
</feature>
<dbReference type="InterPro" id="IPR000742">
    <property type="entry name" value="EGF"/>
</dbReference>
<dbReference type="InterPro" id="IPR051022">
    <property type="entry name" value="Notch_Cell-Fate_Det"/>
</dbReference>
<evidence type="ECO:0000256" key="17">
    <source>
        <dbReference type="PROSITE-ProRule" id="PRU00076"/>
    </source>
</evidence>
<evidence type="ECO:0000256" key="11">
    <source>
        <dbReference type="ARBA" id="ARBA00022782"/>
    </source>
</evidence>
<feature type="disulfide bond" evidence="17">
    <location>
        <begin position="285"/>
        <end position="294"/>
    </location>
</feature>
<dbReference type="GO" id="GO:0003002">
    <property type="term" value="P:regionalization"/>
    <property type="evidence" value="ECO:0007669"/>
    <property type="project" value="UniProtKB-ARBA"/>
</dbReference>
<dbReference type="GO" id="GO:0048638">
    <property type="term" value="P:regulation of developmental growth"/>
    <property type="evidence" value="ECO:0007669"/>
    <property type="project" value="UniProtKB-ARBA"/>
</dbReference>
<feature type="domain" description="EGF-like" evidence="19">
    <location>
        <begin position="68"/>
        <end position="104"/>
    </location>
</feature>
<dbReference type="Gene3D" id="2.60.120.200">
    <property type="match status" value="1"/>
</dbReference>
<dbReference type="GO" id="GO:0048592">
    <property type="term" value="P:eye morphogenesis"/>
    <property type="evidence" value="ECO:0007669"/>
    <property type="project" value="UniProtKB-ARBA"/>
</dbReference>
<dbReference type="Pfam" id="PF13385">
    <property type="entry name" value="Laminin_G_3"/>
    <property type="match status" value="1"/>
</dbReference>
<dbReference type="Gene3D" id="2.10.50.10">
    <property type="entry name" value="Tumor Necrosis Factor Receptor, subunit A, domain 2"/>
    <property type="match status" value="4"/>
</dbReference>
<keyword evidence="7" id="KW-0597">Phosphoprotein</keyword>
<dbReference type="PROSITE" id="PS01187">
    <property type="entry name" value="EGF_CA"/>
    <property type="match status" value="2"/>
</dbReference>
<feature type="disulfide bond" evidence="17">
    <location>
        <begin position="323"/>
        <end position="332"/>
    </location>
</feature>
<evidence type="ECO:0000256" key="13">
    <source>
        <dbReference type="ARBA" id="ARBA00022989"/>
    </source>
</evidence>
<dbReference type="InterPro" id="IPR013032">
    <property type="entry name" value="EGF-like_CS"/>
</dbReference>
<dbReference type="InterPro" id="IPR000152">
    <property type="entry name" value="EGF-type_Asp/Asn_hydroxyl_site"/>
</dbReference>
<feature type="disulfide bond" evidence="17">
    <location>
        <begin position="110"/>
        <end position="120"/>
    </location>
</feature>
<evidence type="ECO:0000256" key="4">
    <source>
        <dbReference type="ARBA" id="ARBA00022475"/>
    </source>
</evidence>
<dbReference type="FunFam" id="2.10.25.10:FF:000565">
    <property type="entry name" value="Predicted protein"/>
    <property type="match status" value="1"/>
</dbReference>
<feature type="disulfide bond" evidence="17">
    <location>
        <begin position="228"/>
        <end position="245"/>
    </location>
</feature>
<keyword evidence="22" id="KW-1185">Reference proteome</keyword>
<keyword evidence="11" id="KW-0221">Differentiation</keyword>
<feature type="domain" description="EGF-like" evidence="19">
    <location>
        <begin position="181"/>
        <end position="217"/>
    </location>
</feature>
<evidence type="ECO:0000256" key="8">
    <source>
        <dbReference type="ARBA" id="ARBA00022692"/>
    </source>
</evidence>
<dbReference type="PROSITE" id="PS50026">
    <property type="entry name" value="EGF_3"/>
    <property type="match status" value="13"/>
</dbReference>
<dbReference type="PROSITE" id="PS00022">
    <property type="entry name" value="EGF_1"/>
    <property type="match status" value="13"/>
</dbReference>
<feature type="domain" description="EGF-like" evidence="19">
    <location>
        <begin position="1289"/>
        <end position="1324"/>
    </location>
</feature>
<evidence type="ECO:0000256" key="6">
    <source>
        <dbReference type="ARBA" id="ARBA00022536"/>
    </source>
</evidence>
<gene>
    <name evidence="21" type="ORF">DIATSA_LOCUS12510</name>
</gene>
<feature type="disulfide bond" evidence="17">
    <location>
        <begin position="399"/>
        <end position="408"/>
    </location>
</feature>
<evidence type="ECO:0000256" key="12">
    <source>
        <dbReference type="ARBA" id="ARBA00022976"/>
    </source>
</evidence>
<dbReference type="GO" id="GO:0080090">
    <property type="term" value="P:regulation of primary metabolic process"/>
    <property type="evidence" value="ECO:0007669"/>
    <property type="project" value="UniProtKB-ARBA"/>
</dbReference>
<protein>
    <recommendedName>
        <fullName evidence="23">Sushi, von Willebrand factor type A, EGF and pentraxin domain-containing protein 1</fullName>
    </recommendedName>
</protein>
<dbReference type="Pfam" id="PF00008">
    <property type="entry name" value="EGF"/>
    <property type="match status" value="6"/>
</dbReference>
<accession>A0A9N9RFJ8</accession>
<reference evidence="21" key="1">
    <citation type="submission" date="2021-12" db="EMBL/GenBank/DDBJ databases">
        <authorList>
            <person name="King R."/>
        </authorList>
    </citation>
    <scope>NUCLEOTIDE SEQUENCE</scope>
</reference>
<keyword evidence="14 18" id="KW-0472">Membrane</keyword>
<evidence type="ECO:0000256" key="15">
    <source>
        <dbReference type="ARBA" id="ARBA00023157"/>
    </source>
</evidence>
<dbReference type="GO" id="GO:0060255">
    <property type="term" value="P:regulation of macromolecule metabolic process"/>
    <property type="evidence" value="ECO:0007669"/>
    <property type="project" value="UniProtKB-ARBA"/>
</dbReference>
<dbReference type="FunFam" id="2.10.25.10:FF:000109">
    <property type="entry name" value="Notch homolog 4, [Drosophila]"/>
    <property type="match status" value="1"/>
</dbReference>
<reference evidence="21" key="2">
    <citation type="submission" date="2022-10" db="EMBL/GenBank/DDBJ databases">
        <authorList>
            <consortium name="ENA_rothamsted_submissions"/>
            <consortium name="culmorum"/>
            <person name="King R."/>
        </authorList>
    </citation>
    <scope>NUCLEOTIDE SEQUENCE</scope>
</reference>
<keyword evidence="10" id="KW-0677">Repeat</keyword>
<dbReference type="GO" id="GO:0002064">
    <property type="term" value="P:epithelial cell development"/>
    <property type="evidence" value="ECO:0007669"/>
    <property type="project" value="UniProtKB-ARBA"/>
</dbReference>
<dbReference type="OrthoDB" id="430340at2759"/>
<dbReference type="Pfam" id="PF12661">
    <property type="entry name" value="hEGF"/>
    <property type="match status" value="4"/>
</dbReference>
<feature type="disulfide bond" evidence="17">
    <location>
        <begin position="169"/>
        <end position="178"/>
    </location>
</feature>
<feature type="disulfide bond" evidence="17">
    <location>
        <begin position="1292"/>
        <end position="1302"/>
    </location>
</feature>
<feature type="disulfide bond" evidence="17">
    <location>
        <begin position="131"/>
        <end position="140"/>
    </location>
</feature>
<evidence type="ECO:0000256" key="16">
    <source>
        <dbReference type="ARBA" id="ARBA00023180"/>
    </source>
</evidence>
<evidence type="ECO:0000256" key="9">
    <source>
        <dbReference type="ARBA" id="ARBA00022729"/>
    </source>
</evidence>
<dbReference type="GO" id="GO:0048598">
    <property type="term" value="P:embryonic morphogenesis"/>
    <property type="evidence" value="ECO:0007669"/>
    <property type="project" value="UniProtKB-ARBA"/>
</dbReference>
<evidence type="ECO:0000256" key="10">
    <source>
        <dbReference type="ARBA" id="ARBA00022737"/>
    </source>
</evidence>
<dbReference type="Pfam" id="PF07699">
    <property type="entry name" value="Ephrin_rec_like"/>
    <property type="match status" value="4"/>
</dbReference>
<feature type="disulfide bond" evidence="17">
    <location>
        <begin position="247"/>
        <end position="256"/>
    </location>
</feature>
<name>A0A9N9RFJ8_9NEOP</name>
<feature type="domain" description="EGF-like" evidence="19">
    <location>
        <begin position="297"/>
        <end position="333"/>
    </location>
</feature>
<comment type="subcellular location">
    <subcellularLocation>
        <location evidence="1">Apical cell membrane</location>
        <topology evidence="1">Single-pass type I membrane protein</topology>
    </subcellularLocation>
    <subcellularLocation>
        <location evidence="2">Secreted</location>
    </subcellularLocation>
</comment>
<dbReference type="SUPFAM" id="SSF57196">
    <property type="entry name" value="EGF/Laminin"/>
    <property type="match status" value="5"/>
</dbReference>
<dbReference type="SUPFAM" id="SSF49899">
    <property type="entry name" value="Concanavalin A-like lectins/glucanases"/>
    <property type="match status" value="1"/>
</dbReference>
<feature type="disulfide bond" evidence="17">
    <location>
        <begin position="437"/>
        <end position="446"/>
    </location>
</feature>
<evidence type="ECO:0000256" key="7">
    <source>
        <dbReference type="ARBA" id="ARBA00022553"/>
    </source>
</evidence>
<dbReference type="InterPro" id="IPR011641">
    <property type="entry name" value="Tyr-kin_ephrin_A/B_rcpt-like"/>
</dbReference>
<dbReference type="GO" id="GO:0051093">
    <property type="term" value="P:negative regulation of developmental process"/>
    <property type="evidence" value="ECO:0007669"/>
    <property type="project" value="UniProtKB-ARBA"/>
</dbReference>
<evidence type="ECO:0000313" key="21">
    <source>
        <dbReference type="EMBL" id="CAG9795221.1"/>
    </source>
</evidence>
<keyword evidence="8 18" id="KW-0812">Transmembrane</keyword>
<feature type="domain" description="EGF-like" evidence="19">
    <location>
        <begin position="259"/>
        <end position="295"/>
    </location>
</feature>
<dbReference type="FunFam" id="2.10.25.10:FF:000143">
    <property type="entry name" value="Protein crumbs 1"/>
    <property type="match status" value="1"/>
</dbReference>
<evidence type="ECO:0000256" key="14">
    <source>
        <dbReference type="ARBA" id="ARBA00023136"/>
    </source>
</evidence>
<dbReference type="GO" id="GO:0051241">
    <property type="term" value="P:negative regulation of multicellular organismal process"/>
    <property type="evidence" value="ECO:0007669"/>
    <property type="project" value="UniProtKB-ARBA"/>
</dbReference>
<dbReference type="FunFam" id="2.10.25.10:FF:000649">
    <property type="entry name" value="Uncharacterized protein, isoform A"/>
    <property type="match status" value="1"/>
</dbReference>
<dbReference type="Proteomes" id="UP001153714">
    <property type="component" value="Chromosome 7"/>
</dbReference>
<dbReference type="SMART" id="SM00181">
    <property type="entry name" value="EGF"/>
    <property type="match status" value="15"/>
</dbReference>
<dbReference type="Gene3D" id="2.10.25.10">
    <property type="entry name" value="Laminin"/>
    <property type="match status" value="12"/>
</dbReference>
<dbReference type="FunFam" id="2.10.50.10:FF:000032">
    <property type="entry name" value="Uncharacterized protein, isoform A"/>
    <property type="match status" value="2"/>
</dbReference>
<dbReference type="InterPro" id="IPR003410">
    <property type="entry name" value="HYR_dom"/>
</dbReference>
<dbReference type="GO" id="GO:0008593">
    <property type="term" value="P:regulation of Notch signaling pathway"/>
    <property type="evidence" value="ECO:0007669"/>
    <property type="project" value="UniProtKB-ARBA"/>
</dbReference>
<dbReference type="InterPro" id="IPR013320">
    <property type="entry name" value="ConA-like_dom_sf"/>
</dbReference>
<dbReference type="GO" id="GO:0048871">
    <property type="term" value="P:multicellular organismal-level homeostasis"/>
    <property type="evidence" value="ECO:0007669"/>
    <property type="project" value="UniProtKB-ARBA"/>
</dbReference>
<keyword evidence="5" id="KW-0964">Secreted</keyword>
<dbReference type="FunFam" id="2.10.25.10:FF:000053">
    <property type="entry name" value="Slit guidance ligand 2"/>
    <property type="match status" value="1"/>
</dbReference>
<evidence type="ECO:0000259" key="20">
    <source>
        <dbReference type="PROSITE" id="PS50825"/>
    </source>
</evidence>
<keyword evidence="15 17" id="KW-1015">Disulfide bond</keyword>
<dbReference type="InterPro" id="IPR009030">
    <property type="entry name" value="Growth_fac_rcpt_cys_sf"/>
</dbReference>
<dbReference type="PRINTS" id="PR01983">
    <property type="entry name" value="NOTCH"/>
</dbReference>
<feature type="disulfide bond" evidence="17">
    <location>
        <begin position="1314"/>
        <end position="1323"/>
    </location>
</feature>
<dbReference type="GO" id="GO:0005576">
    <property type="term" value="C:extracellular region"/>
    <property type="evidence" value="ECO:0007669"/>
    <property type="project" value="UniProtKB-SubCell"/>
</dbReference>
<keyword evidence="4" id="KW-1003">Cell membrane</keyword>
<evidence type="ECO:0000256" key="1">
    <source>
        <dbReference type="ARBA" id="ARBA00004247"/>
    </source>
</evidence>
<dbReference type="GO" id="GO:0005911">
    <property type="term" value="C:cell-cell junction"/>
    <property type="evidence" value="ECO:0007669"/>
    <property type="project" value="UniProtKB-ARBA"/>
</dbReference>
<dbReference type="FunFam" id="2.10.25.10:FF:000146">
    <property type="entry name" value="Putative neurogenic locus notch"/>
    <property type="match status" value="1"/>
</dbReference>
<keyword evidence="6 17" id="KW-0245">EGF-like domain</keyword>
<feature type="domain" description="EGF-like" evidence="19">
    <location>
        <begin position="143"/>
        <end position="179"/>
    </location>
</feature>
<dbReference type="GO" id="GO:0060562">
    <property type="term" value="P:epithelial tube morphogenesis"/>
    <property type="evidence" value="ECO:0007669"/>
    <property type="project" value="UniProtKB-ARBA"/>
</dbReference>
<feature type="disulfide bond" evidence="17">
    <location>
        <begin position="207"/>
        <end position="216"/>
    </location>
</feature>
<dbReference type="GO" id="GO:0061326">
    <property type="term" value="P:renal tubule development"/>
    <property type="evidence" value="ECO:0007669"/>
    <property type="project" value="UniProtKB-ARBA"/>
</dbReference>
<dbReference type="GO" id="GO:0016324">
    <property type="term" value="C:apical plasma membrane"/>
    <property type="evidence" value="ECO:0007669"/>
    <property type="project" value="UniProtKB-SubCell"/>
</dbReference>
<dbReference type="GO" id="GO:0051049">
    <property type="term" value="P:regulation of transport"/>
    <property type="evidence" value="ECO:0007669"/>
    <property type="project" value="UniProtKB-ARBA"/>
</dbReference>
<dbReference type="InterPro" id="IPR018097">
    <property type="entry name" value="EGF_Ca-bd_CS"/>
</dbReference>
<dbReference type="GO" id="GO:0009967">
    <property type="term" value="P:positive regulation of signal transduction"/>
    <property type="evidence" value="ECO:0007669"/>
    <property type="project" value="UniProtKB-ARBA"/>
</dbReference>
<dbReference type="FunFam" id="2.10.25.10:FF:000279">
    <property type="entry name" value="Neurogenic locus notch 1"/>
    <property type="match status" value="1"/>
</dbReference>
<feature type="transmembrane region" description="Helical" evidence="18">
    <location>
        <begin position="1329"/>
        <end position="1355"/>
    </location>
</feature>
<evidence type="ECO:0000256" key="3">
    <source>
        <dbReference type="ARBA" id="ARBA00022473"/>
    </source>
</evidence>
<dbReference type="FunFam" id="2.60.120.200:FF:000201">
    <property type="entry name" value="Uncharacterized protein, isoform A"/>
    <property type="match status" value="1"/>
</dbReference>
<keyword evidence="12" id="KW-0914">Notch signaling pathway</keyword>
<evidence type="ECO:0000259" key="19">
    <source>
        <dbReference type="PROSITE" id="PS50026"/>
    </source>
</evidence>
<evidence type="ECO:0000256" key="5">
    <source>
        <dbReference type="ARBA" id="ARBA00022525"/>
    </source>
</evidence>
<feature type="domain" description="EGF-like" evidence="19">
    <location>
        <begin position="219"/>
        <end position="257"/>
    </location>
</feature>
<dbReference type="Pfam" id="PF02494">
    <property type="entry name" value="HYR"/>
    <property type="match status" value="1"/>
</dbReference>
<evidence type="ECO:0000256" key="2">
    <source>
        <dbReference type="ARBA" id="ARBA00004613"/>
    </source>
</evidence>
<proteinExistence type="predicted"/>
<keyword evidence="9" id="KW-0732">Signal</keyword>
<dbReference type="PROSITE" id="PS50825">
    <property type="entry name" value="HYR"/>
    <property type="match status" value="1"/>
</dbReference>
<evidence type="ECO:0000313" key="22">
    <source>
        <dbReference type="Proteomes" id="UP001153714"/>
    </source>
</evidence>
<feature type="domain" description="EGF-like" evidence="19">
    <location>
        <begin position="27"/>
        <end position="66"/>
    </location>
</feature>
<feature type="domain" description="EGF-like" evidence="19">
    <location>
        <begin position="106"/>
        <end position="141"/>
    </location>
</feature>
<feature type="domain" description="HYR" evidence="20">
    <location>
        <begin position="687"/>
        <end position="769"/>
    </location>
</feature>
<feature type="disulfide bond" evidence="17">
    <location>
        <begin position="15"/>
        <end position="24"/>
    </location>
</feature>
<organism evidence="21 22">
    <name type="scientific">Diatraea saccharalis</name>
    <name type="common">sugarcane borer</name>
    <dbReference type="NCBI Taxonomy" id="40085"/>
    <lineage>
        <taxon>Eukaryota</taxon>
        <taxon>Metazoa</taxon>
        <taxon>Ecdysozoa</taxon>
        <taxon>Arthropoda</taxon>
        <taxon>Hexapoda</taxon>
        <taxon>Insecta</taxon>
        <taxon>Pterygota</taxon>
        <taxon>Neoptera</taxon>
        <taxon>Endopterygota</taxon>
        <taxon>Lepidoptera</taxon>
        <taxon>Glossata</taxon>
        <taxon>Ditrysia</taxon>
        <taxon>Pyraloidea</taxon>
        <taxon>Crambidae</taxon>
        <taxon>Crambinae</taxon>
        <taxon>Diatraea</taxon>
    </lineage>
</organism>
<evidence type="ECO:0000256" key="18">
    <source>
        <dbReference type="SAM" id="Phobius"/>
    </source>
</evidence>
<dbReference type="FunFam" id="2.10.25.10:FF:000004">
    <property type="entry name" value="Neurogenic locus notch 1"/>
    <property type="match status" value="1"/>
</dbReference>
<dbReference type="PROSITE" id="PS01186">
    <property type="entry name" value="EGF_2"/>
    <property type="match status" value="9"/>
</dbReference>
<sequence length="1474" mass="159897">MCKDEPGYNNYTCLCRSGYTGVDCDITVDPCTANGNPCANGATCTALQQGRFKCECLPGWEGQLCEINTDDCIEKPCLLGAPCTDLVNDFSCACPPGFSGKRCHEKIDLCSNEPCKHGICVDKLFVHQCICDPGWSGPSCDININECVISPCENGGQCIDGIDDFTCICEAGYTGKRCQHTIDDCASEPCQNGASCLDQLDGFICKCRPGFIGLQCESAVDECLNEPCNPIGTDRCIDLDNKYQCVCREGFTGEMCETNIDDCASGPCFNGGSCKDEIGDYKCTCQPGWTGKRCERDIGNCINRPCQNNARCIDLFQDFFCVCPSGTDGKQCETAPERCIGSPCMHGGKCQDFGSGLNCTCSQDYIGIGCQYEFDACDAGLCQNGATCIDEGEDYTCICAPGFQGKNCDEDIVDCKENSCPPSATCIDLPGRFYCQCPFNLTGDDCRKTISVDYDLYFSDPLRSSASQVVPFDTGSTDSLTIAMWVQYTQQDEGGVFFTAYSVSNSHIALNRRTIIQAHSNGVQVSLFPELQDVYLSFGEFATVNDGQWHHVALVWDGNNGGELTLITEGLIASKLEGYGSGRSLPKYVWVTLGKPQSDNPKAYTESGFQGHLTKVQIWNRALDVTNEIQKQVRDCRTEPVLYNGLTLTWAGYDDIIGGVERIVPSHCGQRKCANGYTGPKCQQLQVDKEPPRVERCPGDLWVIAKNGSSVVNWDAPVFSDNVGVDKILENSGHKPGQNLVWGTYDIAYIAYDAAGNTATCTFKVTVLSEFCPPLADPLGGYQSCRDWGAGGQFKVCEITCRDGLRFSQPVPPFYTCGAEGFWRPTTDPNLPLVYPACSPASPAQRVFKISMLFPSSVLCNDAGQGVLRQKVRTAINQLNRDWNFCSYAVDGTRECKELDINVKCDHRANVRQTRQVSSPPSAPTEDTYVLDAIIPVEESRSNREGRQAGDTYSVEISFPAVNDPVIHNGNNERSTVQRLLEKLILEDEQFDVRNILPNTVPDPASLSLVSDYACPMGQVVMAPDCVACAVGTYLDTASDTCKPCPTGTYQSEAGQLQCTACPTIAGQPGVTQAAGARSAADCKERCAAGKYYDAEAELCRPCGHGSYQSREGAFSCMSCPRGQTTRATEAVSPAECRDDCPSGEQLSSEGGCEPCPRGTFRASGAGAACASCPPGTTTPQAGAASADQCSLPVCKPGSYLDVSQNTCVQCKKGTYQPEAQQTTCITCPINTSTKEPGATSEADCTNPCEMSGPEMHCDVNAYCLLMKETNDFKCQCKPGFNGTGKVCVDVCLDYCDNGGECVKDARGEPSCRCTGSFTGRHCTEKSEFAYIASGVAGGVIFIIFLVLLVWMICARSTKRKEPKKTLTPAIDQNGSQVNFYYGAHTPYAESIAPSHHSTYAHYYDDEEDGWEMPNFYNETYMKESLHNGMNGKMNSLARSNASIYGTKEDLYDRLKRHAYPGKKDKSDSDSEGQ</sequence>
<dbReference type="SMART" id="SM01411">
    <property type="entry name" value="Ephrin_rec_like"/>
    <property type="match status" value="4"/>
</dbReference>
<dbReference type="GO" id="GO:0030182">
    <property type="term" value="P:neuron differentiation"/>
    <property type="evidence" value="ECO:0007669"/>
    <property type="project" value="UniProtKB-ARBA"/>
</dbReference>
<keyword evidence="3" id="KW-0217">Developmental protein</keyword>
<feature type="domain" description="EGF-like" evidence="19">
    <location>
        <begin position="335"/>
        <end position="371"/>
    </location>
</feature>
<dbReference type="SUPFAM" id="SSF57184">
    <property type="entry name" value="Growth factor receptor domain"/>
    <property type="match status" value="3"/>
</dbReference>
<feature type="domain" description="EGF-like" evidence="19">
    <location>
        <begin position="373"/>
        <end position="409"/>
    </location>
</feature>
<feature type="disulfide bond" evidence="17">
    <location>
        <begin position="56"/>
        <end position="65"/>
    </location>
</feature>
<dbReference type="GO" id="GO:0009792">
    <property type="term" value="P:embryo development ending in birth or egg hatching"/>
    <property type="evidence" value="ECO:0007669"/>
    <property type="project" value="UniProtKB-ARBA"/>
</dbReference>
<keyword evidence="13 18" id="KW-1133">Transmembrane helix</keyword>
<dbReference type="GO" id="GO:0007219">
    <property type="term" value="P:Notch signaling pathway"/>
    <property type="evidence" value="ECO:0007669"/>
    <property type="project" value="UniProtKB-KW"/>
</dbReference>
<comment type="caution">
    <text evidence="17">Lacks conserved residue(s) required for the propagation of feature annotation.</text>
</comment>
<feature type="disulfide bond" evidence="17">
    <location>
        <begin position="361"/>
        <end position="370"/>
    </location>
</feature>
<feature type="disulfide bond" evidence="17">
    <location>
        <begin position="94"/>
        <end position="103"/>
    </location>
</feature>